<dbReference type="EMBL" id="LS398551">
    <property type="protein sequence ID" value="SPR05965.1"/>
    <property type="molecule type" value="Genomic_DNA"/>
</dbReference>
<dbReference type="PATRIC" id="fig|1359184.3.peg.2249"/>
<gene>
    <name evidence="2" type="ORF">GILLIAM_00401</name>
    <name evidence="3" type="ORF">GILLIAM_01119</name>
    <name evidence="4" type="ORF">GILLIAM_02364</name>
    <name evidence="1" type="ORF">OTSGILL_0531</name>
</gene>
<proteinExistence type="predicted"/>
<dbReference type="Proteomes" id="UP000033769">
    <property type="component" value="Unassembled WGS sequence"/>
</dbReference>
<reference evidence="6" key="3">
    <citation type="submission" date="2018-03" db="EMBL/GenBank/DDBJ databases">
        <authorList>
            <person name="Batty M. E."/>
            <person name="Batty M E."/>
        </authorList>
    </citation>
    <scope>NUCLEOTIDE SEQUENCE [LARGE SCALE GENOMIC DNA]</scope>
    <source>
        <strain evidence="6">Gilliam</strain>
    </source>
</reference>
<sequence>MHIQVLSAAKHLFYRMFNLRKQNKATQIFSVSQEKWFAFFNDLHSHTEQKNLIQLLITHLIKIKSNLTIDQQKKCLTGYLTDPNYNLTRKEQKYILKLTNENDFIWNKKGQNFLDFCMYKIIRMHSIALEIPIKKCSSNMLINKGIKPFQEFITPEHFKNIIYLEQKLLYRTLKYYHCINSKQRKAIIKQLLLAQGQLEIKEDLNSIEKKDFDLVNTALDFYICDIMGRFKDVLEPDV</sequence>
<dbReference type="AlphaFoldDB" id="A0A0F3MDF8"/>
<keyword evidence="6" id="KW-1185">Reference proteome</keyword>
<protein>
    <submittedName>
        <fullName evidence="1">Uncharacterized protein</fullName>
    </submittedName>
</protein>
<evidence type="ECO:0000313" key="3">
    <source>
        <dbReference type="EMBL" id="SPR05965.1"/>
    </source>
</evidence>
<accession>A0A0F3MDF8</accession>
<dbReference type="EMBL" id="LS398551">
    <property type="protein sequence ID" value="SPR11765.1"/>
    <property type="molecule type" value="Genomic_DNA"/>
</dbReference>
<reference evidence="1 5" key="1">
    <citation type="submission" date="2015-02" db="EMBL/GenBank/DDBJ databases">
        <title>Genome Sequencing of Rickettsiales.</title>
        <authorList>
            <person name="Daugherty S.C."/>
            <person name="Su Q."/>
            <person name="Abolude K."/>
            <person name="Beier-Sexton M."/>
            <person name="Carlyon J.A."/>
            <person name="Carter R."/>
            <person name="Day N.P."/>
            <person name="Dumler S.J."/>
            <person name="Dyachenko V."/>
            <person name="Godinez A."/>
            <person name="Kurtti T.J."/>
            <person name="Lichay M."/>
            <person name="Mullins K.E."/>
            <person name="Ott S."/>
            <person name="Pappas-Brown V."/>
            <person name="Paris D.H."/>
            <person name="Patel P."/>
            <person name="Richards A.L."/>
            <person name="Sadzewicz L."/>
            <person name="Sears K."/>
            <person name="Seidman D."/>
            <person name="Sengamalay N."/>
            <person name="Stenos J."/>
            <person name="Tallon L.J."/>
            <person name="Vincent G."/>
            <person name="Fraser C.M."/>
            <person name="Munderloh U."/>
            <person name="Dunning-Hotopp J.C."/>
        </authorList>
    </citation>
    <scope>NUCLEOTIDE SEQUENCE [LARGE SCALE GENOMIC DNA]</scope>
    <source>
        <strain evidence="1 5">Gilliam</strain>
    </source>
</reference>
<dbReference type="EMBL" id="LANO01000005">
    <property type="protein sequence ID" value="KJV53686.1"/>
    <property type="molecule type" value="Genomic_DNA"/>
</dbReference>
<organism evidence="1 5">
    <name type="scientific">Orientia tsutsugamushi str. Gilliam</name>
    <dbReference type="NCBI Taxonomy" id="1359184"/>
    <lineage>
        <taxon>Bacteria</taxon>
        <taxon>Pseudomonadati</taxon>
        <taxon>Pseudomonadota</taxon>
        <taxon>Alphaproteobacteria</taxon>
        <taxon>Rickettsiales</taxon>
        <taxon>Rickettsiaceae</taxon>
        <taxon>Rickettsieae</taxon>
        <taxon>Orientia</taxon>
    </lineage>
</organism>
<evidence type="ECO:0000313" key="5">
    <source>
        <dbReference type="Proteomes" id="UP000033769"/>
    </source>
</evidence>
<evidence type="ECO:0000313" key="1">
    <source>
        <dbReference type="EMBL" id="KJV53686.1"/>
    </source>
</evidence>
<reference evidence="2" key="2">
    <citation type="submission" date="2018-03" db="EMBL/GenBank/DDBJ databases">
        <authorList>
            <person name="Keele B.F."/>
        </authorList>
    </citation>
    <scope>NUCLEOTIDE SEQUENCE [LARGE SCALE GENOMIC DNA]</scope>
    <source>
        <strain evidence="2">Gilliam</strain>
    </source>
</reference>
<dbReference type="EMBL" id="LS398551">
    <property type="protein sequence ID" value="SPR03559.1"/>
    <property type="molecule type" value="Genomic_DNA"/>
</dbReference>
<evidence type="ECO:0000313" key="2">
    <source>
        <dbReference type="EMBL" id="SPR03559.1"/>
    </source>
</evidence>
<evidence type="ECO:0000313" key="6">
    <source>
        <dbReference type="Proteomes" id="UP000244959"/>
    </source>
</evidence>
<name>A0A0F3MDF8_ORITS</name>
<dbReference type="RefSeq" id="WP_047220300.1">
    <property type="nucleotide sequence ID" value="NZ_LS398551.1"/>
</dbReference>
<dbReference type="Proteomes" id="UP000244959">
    <property type="component" value="Chromosome I"/>
</dbReference>
<evidence type="ECO:0000313" key="4">
    <source>
        <dbReference type="EMBL" id="SPR11765.1"/>
    </source>
</evidence>